<reference evidence="1" key="1">
    <citation type="submission" date="2023-12" db="EMBL/GenBank/DDBJ databases">
        <title>Dolosigranulum savutii sp. nov. isolated from human upper respiratory samples collected in Botswana.</title>
        <authorList>
            <person name="Kelly M.S."/>
        </authorList>
    </citation>
    <scope>NUCLEOTIDE SEQUENCE</scope>
    <source>
        <strain evidence="1">MSK294</strain>
    </source>
</reference>
<dbReference type="AlphaFoldDB" id="A0AB74U5F0"/>
<sequence length="45" mass="4798">MIVNEAWNQVANILADLLIDAGLCFSVSRIVAELGVGAANCVFFE</sequence>
<protein>
    <recommendedName>
        <fullName evidence="2">TetR family transcriptional regulator</fullName>
    </recommendedName>
</protein>
<accession>A0AB74U5F0</accession>
<dbReference type="KEGG" id="dst:VUQ06_03480"/>
<gene>
    <name evidence="1" type="ORF">VUQ06_03480</name>
</gene>
<dbReference type="RefSeq" id="WP_347301704.1">
    <property type="nucleotide sequence ID" value="NZ_CP142435.1"/>
</dbReference>
<proteinExistence type="predicted"/>
<dbReference type="EMBL" id="CP142435">
    <property type="protein sequence ID" value="XBC50291.1"/>
    <property type="molecule type" value="Genomic_DNA"/>
</dbReference>
<name>A0AB74U5F0_9LACT</name>
<evidence type="ECO:0000313" key="1">
    <source>
        <dbReference type="EMBL" id="XBC50291.1"/>
    </source>
</evidence>
<evidence type="ECO:0008006" key="2">
    <source>
        <dbReference type="Google" id="ProtNLM"/>
    </source>
</evidence>
<organism evidence="1">
    <name type="scientific">Dolosigranulum savutiense</name>
    <dbReference type="NCBI Taxonomy" id="3110288"/>
    <lineage>
        <taxon>Bacteria</taxon>
        <taxon>Bacillati</taxon>
        <taxon>Bacillota</taxon>
        <taxon>Bacilli</taxon>
        <taxon>Lactobacillales</taxon>
        <taxon>Carnobacteriaceae</taxon>
        <taxon>Dolosigranulum</taxon>
    </lineage>
</organism>